<dbReference type="KEGG" id="mlr:MELLADRAFT_87319"/>
<dbReference type="GeneID" id="18934469"/>
<keyword evidence="8 10" id="KW-0472">Membrane</keyword>
<dbReference type="EMBL" id="GL883109">
    <property type="protein sequence ID" value="EGG06321.1"/>
    <property type="molecule type" value="Genomic_DNA"/>
</dbReference>
<name>F4RMU0_MELLP</name>
<feature type="compositionally biased region" description="Polar residues" evidence="11">
    <location>
        <begin position="27"/>
        <end position="38"/>
    </location>
</feature>
<evidence type="ECO:0000256" key="3">
    <source>
        <dbReference type="ARBA" id="ARBA00022792"/>
    </source>
</evidence>
<dbReference type="Proteomes" id="UP000001072">
    <property type="component" value="Unassembled WGS sequence"/>
</dbReference>
<evidence type="ECO:0000256" key="11">
    <source>
        <dbReference type="SAM" id="MobiDB-lite"/>
    </source>
</evidence>
<feature type="region of interest" description="Disordered" evidence="11">
    <location>
        <begin position="27"/>
        <end position="90"/>
    </location>
</feature>
<evidence type="ECO:0000256" key="6">
    <source>
        <dbReference type="ARBA" id="ARBA00023054"/>
    </source>
</evidence>
<proteinExistence type="inferred from homology"/>
<organism evidence="13">
    <name type="scientific">Melampsora larici-populina (strain 98AG31 / pathotype 3-4-7)</name>
    <name type="common">Poplar leaf rust fungus</name>
    <dbReference type="NCBI Taxonomy" id="747676"/>
    <lineage>
        <taxon>Eukaryota</taxon>
        <taxon>Fungi</taxon>
        <taxon>Dikarya</taxon>
        <taxon>Basidiomycota</taxon>
        <taxon>Pucciniomycotina</taxon>
        <taxon>Pucciniomycetes</taxon>
        <taxon>Pucciniales</taxon>
        <taxon>Melampsoraceae</taxon>
        <taxon>Melampsora</taxon>
    </lineage>
</organism>
<feature type="compositionally biased region" description="Low complexity" evidence="11">
    <location>
        <begin position="62"/>
        <end position="75"/>
    </location>
</feature>
<evidence type="ECO:0000256" key="5">
    <source>
        <dbReference type="ARBA" id="ARBA00022989"/>
    </source>
</evidence>
<evidence type="ECO:0000256" key="2">
    <source>
        <dbReference type="ARBA" id="ARBA00022692"/>
    </source>
</evidence>
<feature type="transmembrane region" description="Helical" evidence="10">
    <location>
        <begin position="265"/>
        <end position="284"/>
    </location>
</feature>
<accession>F4RMU0</accession>
<dbReference type="eggNOG" id="ENOG502QQ1E">
    <property type="taxonomic scope" value="Eukaryota"/>
</dbReference>
<evidence type="ECO:0000256" key="4">
    <source>
        <dbReference type="ARBA" id="ARBA00022946"/>
    </source>
</evidence>
<evidence type="ECO:0000313" key="12">
    <source>
        <dbReference type="EMBL" id="EGG06321.1"/>
    </source>
</evidence>
<evidence type="ECO:0000313" key="13">
    <source>
        <dbReference type="Proteomes" id="UP000001072"/>
    </source>
</evidence>
<sequence length="456" mass="52416">MTSSTTFLLLKAQSTYHHQHFLFSGFHSQSKHSNQPSSLPEPPEPPQEDPEKPTHPSRSETSESSSSSQPTFSPTDQPQRPSIPSKPNEIPISKFRSQLTEFSHKKLHPFQTLLQHQLKTKKQQLSNELSLLPNKLSKLTGYGEIDELKLIVSKKETDLKSFRQKALEMKKFYKKAVECRSESVREVNDLLARKASWSDGDLARFTTLVRTDHSNEQEELKAKNLLEEAEAKVDQEFTGLMQAILSRYHEEQVWSDKIRSLSTTFSLSITLINVLVFLAAIVLVEPYKRAKVVEGVENRIMARDEAKTDLMEEALKEVTKQLQETDLKLLTVLERLEKESQVTEIVEEVKEEPMIDYRLIEPTFEEETIEIETTINDVDEFRSTRSMIDQEEVIGREESDGSKEDEKRDGFGMKRWWVKKYEEFQSDPELSKQVEIGAGLSLAVLLIGMIHLYSSK</sequence>
<keyword evidence="3 10" id="KW-0999">Mitochondrion inner membrane</keyword>
<evidence type="ECO:0000256" key="7">
    <source>
        <dbReference type="ARBA" id="ARBA00023128"/>
    </source>
</evidence>
<dbReference type="RefSeq" id="XP_007410559.1">
    <property type="nucleotide sequence ID" value="XM_007410497.1"/>
</dbReference>
<keyword evidence="6" id="KW-0175">Coiled coil</keyword>
<keyword evidence="13" id="KW-1185">Reference proteome</keyword>
<dbReference type="FunCoup" id="F4RMU0">
    <property type="interactions" value="39"/>
</dbReference>
<dbReference type="GO" id="GO:0005743">
    <property type="term" value="C:mitochondrial inner membrane"/>
    <property type="evidence" value="ECO:0007669"/>
    <property type="project" value="UniProtKB-SubCell"/>
</dbReference>
<dbReference type="VEuPathDB" id="FungiDB:MELLADRAFT_87319"/>
<dbReference type="HOGENOM" id="CLU_600033_0_0_1"/>
<keyword evidence="5 10" id="KW-1133">Transmembrane helix</keyword>
<dbReference type="OrthoDB" id="5595506at2759"/>
<keyword evidence="4 10" id="KW-0809">Transit peptide</keyword>
<protein>
    <recommendedName>
        <fullName evidence="10">Sensitive to high expression protein 9, mitochondrial</fullName>
    </recommendedName>
</protein>
<comment type="subunit">
    <text evidence="10">Homooligomer.</text>
</comment>
<dbReference type="InParanoid" id="F4RMU0"/>
<dbReference type="PANTHER" id="PTHR31961">
    <property type="entry name" value="SENSITIVE TO HIGH EXPRESSION PROTEIN 9, MITOCHONDRIAL"/>
    <property type="match status" value="1"/>
</dbReference>
<dbReference type="Pfam" id="PF05546">
    <property type="entry name" value="She9_MDM33"/>
    <property type="match status" value="1"/>
</dbReference>
<evidence type="ECO:0000256" key="8">
    <source>
        <dbReference type="ARBA" id="ARBA00023136"/>
    </source>
</evidence>
<feature type="compositionally biased region" description="Basic and acidic residues" evidence="11">
    <location>
        <begin position="49"/>
        <end position="61"/>
    </location>
</feature>
<keyword evidence="7 10" id="KW-0496">Mitochondrion</keyword>
<dbReference type="GO" id="GO:0007007">
    <property type="term" value="P:inner mitochondrial membrane organization"/>
    <property type="evidence" value="ECO:0007669"/>
    <property type="project" value="TreeGrafter"/>
</dbReference>
<dbReference type="AlphaFoldDB" id="F4RMU0"/>
<dbReference type="PANTHER" id="PTHR31961:SF3">
    <property type="entry name" value="SENSITIVE TO HIGH EXPRESSION PROTEIN 9, MITOCHONDRIAL"/>
    <property type="match status" value="1"/>
</dbReference>
<comment type="subcellular location">
    <subcellularLocation>
        <location evidence="10">Mitochondrion inner membrane</location>
        <topology evidence="10">Multi-pass membrane protein</topology>
    </subcellularLocation>
</comment>
<evidence type="ECO:0000256" key="9">
    <source>
        <dbReference type="ARBA" id="ARBA00024807"/>
    </source>
</evidence>
<gene>
    <name evidence="12" type="ORF">MELLADRAFT_87319</name>
</gene>
<keyword evidence="2 10" id="KW-0812">Transmembrane</keyword>
<reference evidence="13" key="1">
    <citation type="journal article" date="2011" name="Proc. Natl. Acad. Sci. U.S.A.">
        <title>Obligate biotrophy features unraveled by the genomic analysis of rust fungi.</title>
        <authorList>
            <person name="Duplessis S."/>
            <person name="Cuomo C.A."/>
            <person name="Lin Y.-C."/>
            <person name="Aerts A."/>
            <person name="Tisserant E."/>
            <person name="Veneault-Fourrey C."/>
            <person name="Joly D.L."/>
            <person name="Hacquard S."/>
            <person name="Amselem J."/>
            <person name="Cantarel B.L."/>
            <person name="Chiu R."/>
            <person name="Coutinho P.M."/>
            <person name="Feau N."/>
            <person name="Field M."/>
            <person name="Frey P."/>
            <person name="Gelhaye E."/>
            <person name="Goldberg J."/>
            <person name="Grabherr M.G."/>
            <person name="Kodira C.D."/>
            <person name="Kohler A."/>
            <person name="Kuees U."/>
            <person name="Lindquist E.A."/>
            <person name="Lucas S.M."/>
            <person name="Mago R."/>
            <person name="Mauceli E."/>
            <person name="Morin E."/>
            <person name="Murat C."/>
            <person name="Pangilinan J.L."/>
            <person name="Park R."/>
            <person name="Pearson M."/>
            <person name="Quesneville H."/>
            <person name="Rouhier N."/>
            <person name="Sakthikumar S."/>
            <person name="Salamov A.A."/>
            <person name="Schmutz J."/>
            <person name="Selles B."/>
            <person name="Shapiro H."/>
            <person name="Tanguay P."/>
            <person name="Tuskan G.A."/>
            <person name="Henrissat B."/>
            <person name="Van de Peer Y."/>
            <person name="Rouze P."/>
            <person name="Ellis J.G."/>
            <person name="Dodds P.N."/>
            <person name="Schein J.E."/>
            <person name="Zhong S."/>
            <person name="Hamelin R.C."/>
            <person name="Grigoriev I.V."/>
            <person name="Szabo L.J."/>
            <person name="Martin F."/>
        </authorList>
    </citation>
    <scope>NUCLEOTIDE SEQUENCE [LARGE SCALE GENOMIC DNA]</scope>
    <source>
        <strain evidence="13">98AG31 / pathotype 3-4-7</strain>
    </source>
</reference>
<comment type="similarity">
    <text evidence="1 10">Belongs to the SHE9 family.</text>
</comment>
<evidence type="ECO:0000256" key="10">
    <source>
        <dbReference type="RuleBase" id="RU364128"/>
    </source>
</evidence>
<comment type="function">
    <text evidence="9">Required for the maintenance of the structure of the mitochondrial inner membrane. Involved in mitochondrial morphology. Causes growth arrest when highly overexpressed.</text>
</comment>
<dbReference type="InterPro" id="IPR008839">
    <property type="entry name" value="MDM33_fungi"/>
</dbReference>
<evidence type="ECO:0000256" key="1">
    <source>
        <dbReference type="ARBA" id="ARBA00007472"/>
    </source>
</evidence>
<feature type="transmembrane region" description="Helical" evidence="10">
    <location>
        <begin position="434"/>
        <end position="453"/>
    </location>
</feature>